<organism evidence="1 2">
    <name type="scientific">Castilleja foliolosa</name>
    <dbReference type="NCBI Taxonomy" id="1961234"/>
    <lineage>
        <taxon>Eukaryota</taxon>
        <taxon>Viridiplantae</taxon>
        <taxon>Streptophyta</taxon>
        <taxon>Embryophyta</taxon>
        <taxon>Tracheophyta</taxon>
        <taxon>Spermatophyta</taxon>
        <taxon>Magnoliopsida</taxon>
        <taxon>eudicotyledons</taxon>
        <taxon>Gunneridae</taxon>
        <taxon>Pentapetalae</taxon>
        <taxon>asterids</taxon>
        <taxon>lamiids</taxon>
        <taxon>Lamiales</taxon>
        <taxon>Orobanchaceae</taxon>
        <taxon>Pedicularideae</taxon>
        <taxon>Castillejinae</taxon>
        <taxon>Castilleja</taxon>
    </lineage>
</organism>
<evidence type="ECO:0000313" key="1">
    <source>
        <dbReference type="EMBL" id="KAL3633231.1"/>
    </source>
</evidence>
<accession>A0ABD3CTA6</accession>
<proteinExistence type="predicted"/>
<dbReference type="AlphaFoldDB" id="A0ABD3CTA6"/>
<sequence length="121" mass="13159">MRLIVVLYDRRRMNGGPDSLEIGLWRRLKLGSGGSILEPAKHEYKLRMCVFLCDWVNGNPDLGWKLGAGLILLTPLVMIGFGKHSSRADGDVVFRQPTVACIVPAAKDDVELGGAAVKAEA</sequence>
<gene>
    <name evidence="1" type="ORF">CASFOL_022758</name>
</gene>
<keyword evidence="2" id="KW-1185">Reference proteome</keyword>
<reference evidence="2" key="1">
    <citation type="journal article" date="2024" name="IScience">
        <title>Strigolactones Initiate the Formation of Haustorium-like Structures in Castilleja.</title>
        <authorList>
            <person name="Buerger M."/>
            <person name="Peterson D."/>
            <person name="Chory J."/>
        </authorList>
    </citation>
    <scope>NUCLEOTIDE SEQUENCE [LARGE SCALE GENOMIC DNA]</scope>
</reference>
<dbReference type="Proteomes" id="UP001632038">
    <property type="component" value="Unassembled WGS sequence"/>
</dbReference>
<dbReference type="EMBL" id="JAVIJP010000030">
    <property type="protein sequence ID" value="KAL3633231.1"/>
    <property type="molecule type" value="Genomic_DNA"/>
</dbReference>
<name>A0ABD3CTA6_9LAMI</name>
<comment type="caution">
    <text evidence="1">The sequence shown here is derived from an EMBL/GenBank/DDBJ whole genome shotgun (WGS) entry which is preliminary data.</text>
</comment>
<protein>
    <submittedName>
        <fullName evidence="1">Uncharacterized protein</fullName>
    </submittedName>
</protein>
<evidence type="ECO:0000313" key="2">
    <source>
        <dbReference type="Proteomes" id="UP001632038"/>
    </source>
</evidence>